<evidence type="ECO:0000313" key="2">
    <source>
        <dbReference type="EMBL" id="GBM86912.1"/>
    </source>
</evidence>
<accession>A0A4Y2JCE1</accession>
<proteinExistence type="predicted"/>
<evidence type="ECO:0000256" key="1">
    <source>
        <dbReference type="ARBA" id="ARBA00023157"/>
    </source>
</evidence>
<dbReference type="Proteomes" id="UP000499080">
    <property type="component" value="Unassembled WGS sequence"/>
</dbReference>
<keyword evidence="3" id="KW-1185">Reference proteome</keyword>
<reference evidence="2 3" key="1">
    <citation type="journal article" date="2019" name="Sci. Rep.">
        <title>Orb-weaving spider Araneus ventricosus genome elucidates the spidroin gene catalogue.</title>
        <authorList>
            <person name="Kono N."/>
            <person name="Nakamura H."/>
            <person name="Ohtoshi R."/>
            <person name="Moran D.A.P."/>
            <person name="Shinohara A."/>
            <person name="Yoshida Y."/>
            <person name="Fujiwara M."/>
            <person name="Mori M."/>
            <person name="Tomita M."/>
            <person name="Arakawa K."/>
        </authorList>
    </citation>
    <scope>NUCLEOTIDE SEQUENCE [LARGE SCALE GENOMIC DNA]</scope>
</reference>
<name>A0A4Y2JCE1_ARAVE</name>
<feature type="non-terminal residue" evidence="2">
    <location>
        <position position="1"/>
    </location>
</feature>
<comment type="caution">
    <text evidence="2">The sequence shown here is derived from an EMBL/GenBank/DDBJ whole genome shotgun (WGS) entry which is preliminary data.</text>
</comment>
<keyword evidence="1" id="KW-1015">Disulfide bond</keyword>
<protein>
    <recommendedName>
        <fullName evidence="4">Sushi domain-containing protein</fullName>
    </recommendedName>
</protein>
<dbReference type="InterPro" id="IPR000436">
    <property type="entry name" value="Sushi_SCR_CCP_dom"/>
</dbReference>
<dbReference type="OrthoDB" id="6431181at2759"/>
<dbReference type="CDD" id="cd00033">
    <property type="entry name" value="CCP"/>
    <property type="match status" value="1"/>
</dbReference>
<organism evidence="2 3">
    <name type="scientific">Araneus ventricosus</name>
    <name type="common">Orbweaver spider</name>
    <name type="synonym">Epeira ventricosa</name>
    <dbReference type="NCBI Taxonomy" id="182803"/>
    <lineage>
        <taxon>Eukaryota</taxon>
        <taxon>Metazoa</taxon>
        <taxon>Ecdysozoa</taxon>
        <taxon>Arthropoda</taxon>
        <taxon>Chelicerata</taxon>
        <taxon>Arachnida</taxon>
        <taxon>Araneae</taxon>
        <taxon>Araneomorphae</taxon>
        <taxon>Entelegynae</taxon>
        <taxon>Araneoidea</taxon>
        <taxon>Araneidae</taxon>
        <taxon>Araneus</taxon>
    </lineage>
</organism>
<gene>
    <name evidence="2" type="ORF">AVEN_81196_1</name>
</gene>
<dbReference type="AlphaFoldDB" id="A0A4Y2JCE1"/>
<dbReference type="EMBL" id="BGPR01109734">
    <property type="protein sequence ID" value="GBM86912.1"/>
    <property type="molecule type" value="Genomic_DNA"/>
</dbReference>
<dbReference type="InterPro" id="IPR035976">
    <property type="entry name" value="Sushi/SCR/CCP_sf"/>
</dbReference>
<dbReference type="SUPFAM" id="SSF57535">
    <property type="entry name" value="Complement control module/SCR domain"/>
    <property type="match status" value="1"/>
</dbReference>
<evidence type="ECO:0000313" key="3">
    <source>
        <dbReference type="Proteomes" id="UP000499080"/>
    </source>
</evidence>
<sequence length="85" mass="9527">VKCPAFQVDSEREKALTYNGHPDGGERILTTTAQFFCEGGSSITATCLPNGTWSRPAPTVEECPPKSKNRFKIDYKFFIQLKQLE</sequence>
<evidence type="ECO:0008006" key="4">
    <source>
        <dbReference type="Google" id="ProtNLM"/>
    </source>
</evidence>